<organism evidence="3 4">
    <name type="scientific">Archangium minus</name>
    <dbReference type="NCBI Taxonomy" id="83450"/>
    <lineage>
        <taxon>Bacteria</taxon>
        <taxon>Pseudomonadati</taxon>
        <taxon>Myxococcota</taxon>
        <taxon>Myxococcia</taxon>
        <taxon>Myxococcales</taxon>
        <taxon>Cystobacterineae</taxon>
        <taxon>Archangiaceae</taxon>
        <taxon>Archangium</taxon>
    </lineage>
</organism>
<feature type="transmembrane region" description="Helical" evidence="1">
    <location>
        <begin position="141"/>
        <end position="158"/>
    </location>
</feature>
<name>A0ABY9XBV4_9BACT</name>
<dbReference type="SUPFAM" id="SSF103481">
    <property type="entry name" value="Multidrug resistance efflux transporter EmrE"/>
    <property type="match status" value="2"/>
</dbReference>
<feature type="domain" description="EamA" evidence="2">
    <location>
        <begin position="140"/>
        <end position="274"/>
    </location>
</feature>
<protein>
    <submittedName>
        <fullName evidence="3">EamA family transporter</fullName>
    </submittedName>
</protein>
<reference evidence="3 4" key="1">
    <citation type="submission" date="2019-08" db="EMBL/GenBank/DDBJ databases">
        <title>Archangium and Cystobacter genomes.</title>
        <authorList>
            <person name="Chen I.-C.K."/>
            <person name="Wielgoss S."/>
        </authorList>
    </citation>
    <scope>NUCLEOTIDE SEQUENCE [LARGE SCALE GENOMIC DNA]</scope>
    <source>
        <strain evidence="3 4">Cbm 6</strain>
    </source>
</reference>
<proteinExistence type="predicted"/>
<gene>
    <name evidence="3" type="ORF">F0U60_42725</name>
</gene>
<feature type="transmembrane region" description="Helical" evidence="1">
    <location>
        <begin position="85"/>
        <end position="107"/>
    </location>
</feature>
<keyword evidence="4" id="KW-1185">Reference proteome</keyword>
<evidence type="ECO:0000313" key="3">
    <source>
        <dbReference type="EMBL" id="WNG52897.1"/>
    </source>
</evidence>
<sequence>MVWVLSSAFFHALWNALLKRHEDPESAVVGVIAVTVVCGGLWALGLQGAAFPTSGALLWSIVAGVLESGYLVTLARALRRAPLGLAYTVSRGGALLLVWPVSVLWLGEQLTPWSVAGAASVALGMAVMNLVLPRGAVGEGVLWALVCAACIAGFNLSYKRALGEGAQPPAVFTLSLGVALPLLVLLRRREEAGWGVLVRKVMTRPLLLVTAGVLCTLSFSLLLVALVSSGTGAVLTLRNTSIAFALGLGALQGERMGRRQLAGAGLVMLGAVLLGWPRT</sequence>
<dbReference type="EMBL" id="CP043494">
    <property type="protein sequence ID" value="WNG52897.1"/>
    <property type="molecule type" value="Genomic_DNA"/>
</dbReference>
<feature type="transmembrane region" description="Helical" evidence="1">
    <location>
        <begin position="260"/>
        <end position="277"/>
    </location>
</feature>
<feature type="transmembrane region" description="Helical" evidence="1">
    <location>
        <begin position="206"/>
        <end position="227"/>
    </location>
</feature>
<evidence type="ECO:0000259" key="2">
    <source>
        <dbReference type="Pfam" id="PF00892"/>
    </source>
</evidence>
<evidence type="ECO:0000256" key="1">
    <source>
        <dbReference type="SAM" id="Phobius"/>
    </source>
</evidence>
<feature type="transmembrane region" description="Helical" evidence="1">
    <location>
        <begin position="27"/>
        <end position="45"/>
    </location>
</feature>
<dbReference type="InterPro" id="IPR000620">
    <property type="entry name" value="EamA_dom"/>
</dbReference>
<feature type="transmembrane region" description="Helical" evidence="1">
    <location>
        <begin position="57"/>
        <end position="78"/>
    </location>
</feature>
<feature type="transmembrane region" description="Helical" evidence="1">
    <location>
        <begin position="113"/>
        <end position="132"/>
    </location>
</feature>
<keyword evidence="1" id="KW-0812">Transmembrane</keyword>
<accession>A0ABY9XBV4</accession>
<dbReference type="Gene3D" id="1.10.3730.20">
    <property type="match status" value="1"/>
</dbReference>
<keyword evidence="1" id="KW-0472">Membrane</keyword>
<dbReference type="InterPro" id="IPR037185">
    <property type="entry name" value="EmrE-like"/>
</dbReference>
<evidence type="ECO:0000313" key="4">
    <source>
        <dbReference type="Proteomes" id="UP001611383"/>
    </source>
</evidence>
<dbReference type="Pfam" id="PF00892">
    <property type="entry name" value="EamA"/>
    <property type="match status" value="1"/>
</dbReference>
<dbReference type="Proteomes" id="UP001611383">
    <property type="component" value="Chromosome"/>
</dbReference>
<feature type="transmembrane region" description="Helical" evidence="1">
    <location>
        <begin position="170"/>
        <end position="186"/>
    </location>
</feature>
<keyword evidence="1" id="KW-1133">Transmembrane helix</keyword>